<proteinExistence type="predicted"/>
<keyword evidence="3" id="KW-0808">Transferase</keyword>
<dbReference type="PIRSF" id="PIRSF006487">
    <property type="entry name" value="GcvT"/>
    <property type="match status" value="1"/>
</dbReference>
<dbReference type="EMBL" id="SLXV01000013">
    <property type="protein sequence ID" value="TCP69116.1"/>
    <property type="molecule type" value="Genomic_DNA"/>
</dbReference>
<dbReference type="SUPFAM" id="SSF101790">
    <property type="entry name" value="Aminomethyltransferase beta-barrel domain"/>
    <property type="match status" value="1"/>
</dbReference>
<dbReference type="PANTHER" id="PTHR43757">
    <property type="entry name" value="AMINOMETHYLTRANSFERASE"/>
    <property type="match status" value="1"/>
</dbReference>
<feature type="domain" description="Aminomethyltransferase C-terminal" evidence="2">
    <location>
        <begin position="279"/>
        <end position="348"/>
    </location>
</feature>
<dbReference type="AlphaFoldDB" id="A0A4V2SY90"/>
<reference evidence="3 4" key="1">
    <citation type="submission" date="2019-03" db="EMBL/GenBank/DDBJ databases">
        <title>Genomic Encyclopedia of Type Strains, Phase IV (KMG-IV): sequencing the most valuable type-strain genomes for metagenomic binning, comparative biology and taxonomic classification.</title>
        <authorList>
            <person name="Goeker M."/>
        </authorList>
    </citation>
    <scope>NUCLEOTIDE SEQUENCE [LARGE SCALE GENOMIC DNA]</scope>
    <source>
        <strain evidence="3 4">DSM 46831</strain>
    </source>
</reference>
<dbReference type="Pfam" id="PF01571">
    <property type="entry name" value="GCV_T"/>
    <property type="match status" value="1"/>
</dbReference>
<dbReference type="Gene3D" id="3.30.1360.120">
    <property type="entry name" value="Probable tRNA modification gtpase trme, domain 1"/>
    <property type="match status" value="1"/>
</dbReference>
<dbReference type="InterPro" id="IPR029043">
    <property type="entry name" value="GcvT/YgfZ_C"/>
</dbReference>
<dbReference type="Proteomes" id="UP000294746">
    <property type="component" value="Unassembled WGS sequence"/>
</dbReference>
<keyword evidence="3" id="KW-0489">Methyltransferase</keyword>
<organism evidence="3 4">
    <name type="scientific">Baia soyae</name>
    <dbReference type="NCBI Taxonomy" id="1544746"/>
    <lineage>
        <taxon>Bacteria</taxon>
        <taxon>Bacillati</taxon>
        <taxon>Bacillota</taxon>
        <taxon>Bacilli</taxon>
        <taxon>Bacillales</taxon>
        <taxon>Thermoactinomycetaceae</taxon>
        <taxon>Baia</taxon>
    </lineage>
</organism>
<feature type="domain" description="GCVT N-terminal" evidence="1">
    <location>
        <begin position="22"/>
        <end position="259"/>
    </location>
</feature>
<dbReference type="OrthoDB" id="9774591at2"/>
<dbReference type="InterPro" id="IPR027266">
    <property type="entry name" value="TrmE/GcvT-like"/>
</dbReference>
<dbReference type="InterPro" id="IPR028896">
    <property type="entry name" value="GcvT/YgfZ/DmdA"/>
</dbReference>
<dbReference type="GO" id="GO:0008168">
    <property type="term" value="F:methyltransferase activity"/>
    <property type="evidence" value="ECO:0007669"/>
    <property type="project" value="UniProtKB-KW"/>
</dbReference>
<gene>
    <name evidence="3" type="ORF">EDD57_11338</name>
</gene>
<comment type="caution">
    <text evidence="3">The sequence shown here is derived from an EMBL/GenBank/DDBJ whole genome shotgun (WGS) entry which is preliminary data.</text>
</comment>
<dbReference type="Pfam" id="PF08669">
    <property type="entry name" value="GCV_T_C"/>
    <property type="match status" value="1"/>
</dbReference>
<dbReference type="PANTHER" id="PTHR43757:SF2">
    <property type="entry name" value="AMINOMETHYLTRANSFERASE, MITOCHONDRIAL"/>
    <property type="match status" value="1"/>
</dbReference>
<name>A0A4V2SY90_9BACL</name>
<keyword evidence="4" id="KW-1185">Reference proteome</keyword>
<protein>
    <submittedName>
        <fullName evidence="3">Aminomethyltransferase</fullName>
    </submittedName>
</protein>
<dbReference type="InterPro" id="IPR006222">
    <property type="entry name" value="GCVT_N"/>
</dbReference>
<dbReference type="SUPFAM" id="SSF103025">
    <property type="entry name" value="Folate-binding domain"/>
    <property type="match status" value="1"/>
</dbReference>
<sequence>MKTTLLTKNIMNDHAHRVADGYAVVSAYTNVNEEYRVLRGGVGLIDLSAVGKIKVTGEQHVEFINELVTKEIEFLDIEKSLYTLLLDDNGQVIDLVNLYKQEDAILIETSVTKRSEVLAWLNERKVDGVEIADLSEMLAMIGLEGPYAWKVGQRLIDFEISSLPFQAFVEIEWNGHHVFFARTGVTGEYGYKVIVRMDVAHQMWEALLGYADEDMNVQAVGMDALEIAMMEVRQPNMAVEGNDLTLYEACLEWLVSFDKEDFIGFDAIHSMREQGVKQRVVGFVTNPDHVLDANDAIVVEDTNVGKVLQICYSPTLDKKLGLAVIHEEFAVSGIELEGLNQNGERVLVQTQSSPYTFPKSWSIKII</sequence>
<evidence type="ECO:0000313" key="3">
    <source>
        <dbReference type="EMBL" id="TCP69116.1"/>
    </source>
</evidence>
<evidence type="ECO:0000313" key="4">
    <source>
        <dbReference type="Proteomes" id="UP000294746"/>
    </source>
</evidence>
<accession>A0A4V2SY90</accession>
<dbReference type="RefSeq" id="WP_131848560.1">
    <property type="nucleotide sequence ID" value="NZ_SLXV01000013.1"/>
</dbReference>
<dbReference type="InterPro" id="IPR013977">
    <property type="entry name" value="GcvT_C"/>
</dbReference>
<dbReference type="GO" id="GO:0032259">
    <property type="term" value="P:methylation"/>
    <property type="evidence" value="ECO:0007669"/>
    <property type="project" value="UniProtKB-KW"/>
</dbReference>
<evidence type="ECO:0000259" key="2">
    <source>
        <dbReference type="Pfam" id="PF08669"/>
    </source>
</evidence>
<evidence type="ECO:0000259" key="1">
    <source>
        <dbReference type="Pfam" id="PF01571"/>
    </source>
</evidence>